<evidence type="ECO:0000313" key="1">
    <source>
        <dbReference type="EMBL" id="CAG8611975.1"/>
    </source>
</evidence>
<sequence>MLPNSPHVEKVYIGEEGLVHAYDRSKSVAEAIIANGARATDAPVFGGMDPKLLASILILQWADVGGFVTTLMAKDLRVAVNAANRLSYWAL</sequence>
<name>A0A9N9GK82_9GLOM</name>
<comment type="caution">
    <text evidence="1">The sequence shown here is derived from an EMBL/GenBank/DDBJ whole genome shotgun (WGS) entry which is preliminary data.</text>
</comment>
<dbReference type="Proteomes" id="UP000789831">
    <property type="component" value="Unassembled WGS sequence"/>
</dbReference>
<proteinExistence type="predicted"/>
<keyword evidence="2" id="KW-1185">Reference proteome</keyword>
<organism evidence="1 2">
    <name type="scientific">Ambispora gerdemannii</name>
    <dbReference type="NCBI Taxonomy" id="144530"/>
    <lineage>
        <taxon>Eukaryota</taxon>
        <taxon>Fungi</taxon>
        <taxon>Fungi incertae sedis</taxon>
        <taxon>Mucoromycota</taxon>
        <taxon>Glomeromycotina</taxon>
        <taxon>Glomeromycetes</taxon>
        <taxon>Archaeosporales</taxon>
        <taxon>Ambisporaceae</taxon>
        <taxon>Ambispora</taxon>
    </lineage>
</organism>
<reference evidence="1" key="1">
    <citation type="submission" date="2021-06" db="EMBL/GenBank/DDBJ databases">
        <authorList>
            <person name="Kallberg Y."/>
            <person name="Tangrot J."/>
            <person name="Rosling A."/>
        </authorList>
    </citation>
    <scope>NUCLEOTIDE SEQUENCE</scope>
    <source>
        <strain evidence="1">MT106</strain>
    </source>
</reference>
<dbReference type="AlphaFoldDB" id="A0A9N9GK82"/>
<accession>A0A9N9GK82</accession>
<dbReference type="OrthoDB" id="21615at2759"/>
<protein>
    <submittedName>
        <fullName evidence="1">13191_t:CDS:1</fullName>
    </submittedName>
</protein>
<evidence type="ECO:0000313" key="2">
    <source>
        <dbReference type="Proteomes" id="UP000789831"/>
    </source>
</evidence>
<dbReference type="EMBL" id="CAJVPL010002497">
    <property type="protein sequence ID" value="CAG8611975.1"/>
    <property type="molecule type" value="Genomic_DNA"/>
</dbReference>
<gene>
    <name evidence="1" type="ORF">AGERDE_LOCUS9637</name>
</gene>